<protein>
    <recommendedName>
        <fullName evidence="4 9">Dolichyl-diphosphooligosaccharide--protein glycosyltransferase 48 kDa subunit</fullName>
        <shortName evidence="9">Oligosaccharyl transferase 48 kDa subunit</shortName>
    </recommendedName>
</protein>
<dbReference type="WBParaSite" id="MBELARI_LOCUS19836">
    <property type="protein sequence ID" value="MBELARI_LOCUS19836"/>
    <property type="gene ID" value="MBELARI_LOCUS19836"/>
</dbReference>
<feature type="domain" description="OST48 N-terminal" evidence="10">
    <location>
        <begin position="18"/>
        <end position="272"/>
    </location>
</feature>
<evidence type="ECO:0000259" key="10">
    <source>
        <dbReference type="Pfam" id="PF03345"/>
    </source>
</evidence>
<comment type="similarity">
    <text evidence="3 9">Belongs to the DDOST 48 kDa subunit family.</text>
</comment>
<feature type="domain" description="OST48 middle" evidence="11">
    <location>
        <begin position="286"/>
        <end position="323"/>
    </location>
</feature>
<evidence type="ECO:0000256" key="1">
    <source>
        <dbReference type="ARBA" id="ARBA00004115"/>
    </source>
</evidence>
<evidence type="ECO:0000256" key="7">
    <source>
        <dbReference type="ARBA" id="ARBA00022989"/>
    </source>
</evidence>
<keyword evidence="7" id="KW-1133">Transmembrane helix</keyword>
<sequence>MRLGVLLAVFCAIALADRVLVLVDDIKIKETHSIFLKNLEDRGHKVTVKLADDNTLSVFKFGELAYENLVLFAPSVEQFGGSLSSEEISQFVDAGGNVLVAGDSNIGEAIRDIAADHGFEFDEADTSVIDHFNYDVNLDNGKHTTIVADKKQLTKTALVVGDTSKLNSILFKGVALVAAKKNKLKLDVLTASSTAYSFKPDAPIDEYPAAIGKQILLISALQARNNARVVFSGSLALFSDAFIKASVQKANGQDKQTPSGNAKLIDSLTRWTFKESGVLRVKSVRHHKVGEKVPPREYTITEDVKYTIEIEELQEGKWTPFKTRLALIKSSLNFLTCSAYFPSVLS</sequence>
<comment type="function">
    <text evidence="9">Subunit of the oligosaccharyl transferase (OST) complex that catalyzes the initial transfer of a defined glycan (Glc(3)Man(9)GlcNAc(2) in eukaryotes) from the lipid carrier dolichol-pyrophosphate to an asparagine residue within an Asn-X-Ser/Thr consensus motif in nascent polypeptide chains, the first step in protein N-glycosylation. N-glycosylation occurs cotranslationally and the complex associates with the Sec61 complex at the channel-forming translocon complex that mediates protein translocation across the endoplasmic reticulum (ER).</text>
</comment>
<keyword evidence="6 9" id="KW-0256">Endoplasmic reticulum</keyword>
<dbReference type="GO" id="GO:0018279">
    <property type="term" value="P:protein N-linked glycosylation via asparagine"/>
    <property type="evidence" value="ECO:0007669"/>
    <property type="project" value="UniProtKB-UniRule"/>
</dbReference>
<evidence type="ECO:0000256" key="3">
    <source>
        <dbReference type="ARBA" id="ARBA00008743"/>
    </source>
</evidence>
<keyword evidence="8" id="KW-0472">Membrane</keyword>
<keyword evidence="5" id="KW-0812">Transmembrane</keyword>
<evidence type="ECO:0000256" key="2">
    <source>
        <dbReference type="ARBA" id="ARBA00004922"/>
    </source>
</evidence>
<keyword evidence="9" id="KW-0732">Signal</keyword>
<dbReference type="Proteomes" id="UP000887575">
    <property type="component" value="Unassembled WGS sequence"/>
</dbReference>
<reference evidence="13" key="1">
    <citation type="submission" date="2024-02" db="UniProtKB">
        <authorList>
            <consortium name="WormBaseParasite"/>
        </authorList>
    </citation>
    <scope>IDENTIFICATION</scope>
</reference>
<comment type="subunit">
    <text evidence="9">Component of the oligosaccharyltransferase (OST) complex.</text>
</comment>
<dbReference type="AlphaFoldDB" id="A0AAF3F2A3"/>
<evidence type="ECO:0000256" key="8">
    <source>
        <dbReference type="ARBA" id="ARBA00023136"/>
    </source>
</evidence>
<feature type="signal peptide" evidence="9">
    <location>
        <begin position="1"/>
        <end position="16"/>
    </location>
</feature>
<evidence type="ECO:0000256" key="6">
    <source>
        <dbReference type="ARBA" id="ARBA00022824"/>
    </source>
</evidence>
<dbReference type="GO" id="GO:0008250">
    <property type="term" value="C:oligosaccharyltransferase complex"/>
    <property type="evidence" value="ECO:0007669"/>
    <property type="project" value="TreeGrafter"/>
</dbReference>
<evidence type="ECO:0000256" key="9">
    <source>
        <dbReference type="RuleBase" id="RU361142"/>
    </source>
</evidence>
<dbReference type="InterPro" id="IPR005013">
    <property type="entry name" value="DDOST_48_kDa_subunit"/>
</dbReference>
<feature type="chain" id="PRO_5041780738" description="Dolichyl-diphosphooligosaccharide--protein glycosyltransferase 48 kDa subunit" evidence="9">
    <location>
        <begin position="17"/>
        <end position="346"/>
    </location>
</feature>
<dbReference type="InterPro" id="IPR055459">
    <property type="entry name" value="OST48_MD"/>
</dbReference>
<evidence type="ECO:0000259" key="11">
    <source>
        <dbReference type="Pfam" id="PF23358"/>
    </source>
</evidence>
<organism evidence="12 13">
    <name type="scientific">Mesorhabditis belari</name>
    <dbReference type="NCBI Taxonomy" id="2138241"/>
    <lineage>
        <taxon>Eukaryota</taxon>
        <taxon>Metazoa</taxon>
        <taxon>Ecdysozoa</taxon>
        <taxon>Nematoda</taxon>
        <taxon>Chromadorea</taxon>
        <taxon>Rhabditida</taxon>
        <taxon>Rhabditina</taxon>
        <taxon>Rhabditomorpha</taxon>
        <taxon>Rhabditoidea</taxon>
        <taxon>Rhabditidae</taxon>
        <taxon>Mesorhabditinae</taxon>
        <taxon>Mesorhabditis</taxon>
    </lineage>
</organism>
<name>A0AAF3F2A3_9BILA</name>
<dbReference type="PANTHER" id="PTHR10830">
    <property type="entry name" value="DOLICHYL-DIPHOSPHOOLIGOSACCHARIDE--PROTEIN GLYCOSYLTRANSFERASE 48 KDA SUBUNIT"/>
    <property type="match status" value="1"/>
</dbReference>
<dbReference type="Pfam" id="PF03345">
    <property type="entry name" value="OST48_N"/>
    <property type="match status" value="1"/>
</dbReference>
<proteinExistence type="inferred from homology"/>
<comment type="subcellular location">
    <subcellularLocation>
        <location evidence="1 9">Endoplasmic reticulum membrane</location>
        <topology evidence="1 9">Single-pass type I membrane protein</topology>
    </subcellularLocation>
</comment>
<dbReference type="PANTHER" id="PTHR10830:SF0">
    <property type="entry name" value="DOLICHYL-DIPHOSPHOOLIGOSACCHARIDE--PROTEIN GLYCOSYLTRANSFERASE 48 KDA SUBUNIT"/>
    <property type="match status" value="1"/>
</dbReference>
<keyword evidence="12" id="KW-1185">Reference proteome</keyword>
<accession>A0AAF3F2A3</accession>
<comment type="pathway">
    <text evidence="2 9">Protein modification; protein glycosylation.</text>
</comment>
<evidence type="ECO:0000313" key="12">
    <source>
        <dbReference type="Proteomes" id="UP000887575"/>
    </source>
</evidence>
<evidence type="ECO:0000256" key="5">
    <source>
        <dbReference type="ARBA" id="ARBA00022692"/>
    </source>
</evidence>
<dbReference type="InterPro" id="IPR055457">
    <property type="entry name" value="OST48_N"/>
</dbReference>
<evidence type="ECO:0000313" key="13">
    <source>
        <dbReference type="WBParaSite" id="MBELARI_LOCUS19836"/>
    </source>
</evidence>
<dbReference type="Pfam" id="PF23358">
    <property type="entry name" value="OST48_MD"/>
    <property type="match status" value="1"/>
</dbReference>
<evidence type="ECO:0000256" key="4">
    <source>
        <dbReference type="ARBA" id="ARBA00013350"/>
    </source>
</evidence>